<evidence type="ECO:0000256" key="1">
    <source>
        <dbReference type="SAM" id="MobiDB-lite"/>
    </source>
</evidence>
<comment type="caution">
    <text evidence="3">The sequence shown here is derived from an EMBL/GenBank/DDBJ whole genome shotgun (WGS) entry which is preliminary data.</text>
</comment>
<dbReference type="Pfam" id="PF01402">
    <property type="entry name" value="RHH_1"/>
    <property type="match status" value="1"/>
</dbReference>
<feature type="compositionally biased region" description="Basic and acidic residues" evidence="1">
    <location>
        <begin position="1"/>
        <end position="16"/>
    </location>
</feature>
<keyword evidence="4" id="KW-1185">Reference proteome</keyword>
<evidence type="ECO:0000313" key="4">
    <source>
        <dbReference type="Proteomes" id="UP000633509"/>
    </source>
</evidence>
<protein>
    <recommendedName>
        <fullName evidence="2">Ribbon-helix-helix protein CopG domain-containing protein</fullName>
    </recommendedName>
</protein>
<feature type="region of interest" description="Disordered" evidence="1">
    <location>
        <begin position="1"/>
        <end position="22"/>
    </location>
</feature>
<name>A0ABR9M9N2_9ACTN</name>
<evidence type="ECO:0000313" key="3">
    <source>
        <dbReference type="EMBL" id="MBE1589621.1"/>
    </source>
</evidence>
<dbReference type="RefSeq" id="WP_192789626.1">
    <property type="nucleotide sequence ID" value="NZ_JADBEK010000001.1"/>
</dbReference>
<feature type="domain" description="Ribbon-helix-helix protein CopG" evidence="2">
    <location>
        <begin position="24"/>
        <end position="58"/>
    </location>
</feature>
<dbReference type="InterPro" id="IPR002145">
    <property type="entry name" value="CopG"/>
</dbReference>
<evidence type="ECO:0000259" key="2">
    <source>
        <dbReference type="Pfam" id="PF01402"/>
    </source>
</evidence>
<dbReference type="Proteomes" id="UP000633509">
    <property type="component" value="Unassembled WGS sequence"/>
</dbReference>
<gene>
    <name evidence="3" type="ORF">H4W80_007879</name>
</gene>
<sequence>MMRESTGKDTRHEQERSNNNGNFVRLSVNLSHETAHTFKALADRKGLSFTEAIRRAITIWKFVEDQLAQGHELAIVESDGNPRRILFL</sequence>
<proteinExistence type="predicted"/>
<dbReference type="EMBL" id="JADBEK010000001">
    <property type="protein sequence ID" value="MBE1589621.1"/>
    <property type="molecule type" value="Genomic_DNA"/>
</dbReference>
<organism evidence="3 4">
    <name type="scientific">Nonomuraea angiospora</name>
    <dbReference type="NCBI Taxonomy" id="46172"/>
    <lineage>
        <taxon>Bacteria</taxon>
        <taxon>Bacillati</taxon>
        <taxon>Actinomycetota</taxon>
        <taxon>Actinomycetes</taxon>
        <taxon>Streptosporangiales</taxon>
        <taxon>Streptosporangiaceae</taxon>
        <taxon>Nonomuraea</taxon>
    </lineage>
</organism>
<accession>A0ABR9M9N2</accession>
<reference evidence="3 4" key="1">
    <citation type="submission" date="2020-10" db="EMBL/GenBank/DDBJ databases">
        <title>Sequencing the genomes of 1000 actinobacteria strains.</title>
        <authorList>
            <person name="Klenk H.-P."/>
        </authorList>
    </citation>
    <scope>NUCLEOTIDE SEQUENCE [LARGE SCALE GENOMIC DNA]</scope>
    <source>
        <strain evidence="3 4">DSM 43173</strain>
    </source>
</reference>